<name>A0A510UEQ9_ALIFS</name>
<dbReference type="InterPro" id="IPR025489">
    <property type="entry name" value="DUF4381"/>
</dbReference>
<reference evidence="2 3" key="1">
    <citation type="submission" date="2019-07" db="EMBL/GenBank/DDBJ databases">
        <title>Whole genome shotgun sequence of Aliivibrio fischeri NBRC 101058.</title>
        <authorList>
            <person name="Hosoyama A."/>
            <person name="Uohara A."/>
            <person name="Ohji S."/>
            <person name="Ichikawa N."/>
        </authorList>
    </citation>
    <scope>NUCLEOTIDE SEQUENCE [LARGE SCALE GENOMIC DNA]</scope>
    <source>
        <strain evidence="2 3">NBRC 101058</strain>
    </source>
</reference>
<dbReference type="EMBL" id="BJTZ01000004">
    <property type="protein sequence ID" value="GEK13112.1"/>
    <property type="molecule type" value="Genomic_DNA"/>
</dbReference>
<keyword evidence="1" id="KW-0812">Transmembrane</keyword>
<sequence length="179" mass="20772">MSVHQPPSSYILKKLSEVTVPEHVSWFPQTIGWKILAFVLLAFIVYKSVLWLKRWWTNRYRREALDVILLLRDSQVPNQSISYEIFEVMKAVLVYIDPSCSNQFGDVFLKALDSYGSDDKETFHSELGEKWMRSLVQSQKALNEQEIAALITLCINWLESHKDIKTASQDIKKGEDYAV</sequence>
<dbReference type="RefSeq" id="WP_146862632.1">
    <property type="nucleotide sequence ID" value="NZ_BJTZ01000004.1"/>
</dbReference>
<dbReference type="Proteomes" id="UP000321787">
    <property type="component" value="Unassembled WGS sequence"/>
</dbReference>
<dbReference type="Pfam" id="PF14316">
    <property type="entry name" value="DUF4381"/>
    <property type="match status" value="1"/>
</dbReference>
<comment type="caution">
    <text evidence="2">The sequence shown here is derived from an EMBL/GenBank/DDBJ whole genome shotgun (WGS) entry which is preliminary data.</text>
</comment>
<organism evidence="2 3">
    <name type="scientific">Aliivibrio fischeri</name>
    <name type="common">Vibrio fischeri</name>
    <dbReference type="NCBI Taxonomy" id="668"/>
    <lineage>
        <taxon>Bacteria</taxon>
        <taxon>Pseudomonadati</taxon>
        <taxon>Pseudomonadota</taxon>
        <taxon>Gammaproteobacteria</taxon>
        <taxon>Vibrionales</taxon>
        <taxon>Vibrionaceae</taxon>
        <taxon>Aliivibrio</taxon>
    </lineage>
</organism>
<evidence type="ECO:0000313" key="3">
    <source>
        <dbReference type="Proteomes" id="UP000321787"/>
    </source>
</evidence>
<gene>
    <name evidence="2" type="ORF">AFI02nite_11480</name>
</gene>
<keyword evidence="1" id="KW-0472">Membrane</keyword>
<evidence type="ECO:0000313" key="2">
    <source>
        <dbReference type="EMBL" id="GEK13112.1"/>
    </source>
</evidence>
<protein>
    <recommendedName>
        <fullName evidence="4">DUF4381 family protein</fullName>
    </recommendedName>
</protein>
<feature type="transmembrane region" description="Helical" evidence="1">
    <location>
        <begin position="31"/>
        <end position="52"/>
    </location>
</feature>
<evidence type="ECO:0000256" key="1">
    <source>
        <dbReference type="SAM" id="Phobius"/>
    </source>
</evidence>
<evidence type="ECO:0008006" key="4">
    <source>
        <dbReference type="Google" id="ProtNLM"/>
    </source>
</evidence>
<proteinExistence type="predicted"/>
<accession>A0A510UEQ9</accession>
<dbReference type="AlphaFoldDB" id="A0A510UEQ9"/>
<keyword evidence="1" id="KW-1133">Transmembrane helix</keyword>